<evidence type="ECO:0000256" key="5">
    <source>
        <dbReference type="ARBA" id="ARBA00023136"/>
    </source>
</evidence>
<dbReference type="AlphaFoldDB" id="A0AAN8WGX4"/>
<name>A0AAN8WGX4_HALRR</name>
<evidence type="ECO:0000256" key="6">
    <source>
        <dbReference type="PIRNR" id="PIRNR015588"/>
    </source>
</evidence>
<keyword evidence="9" id="KW-1185">Reference proteome</keyword>
<comment type="caution">
    <text evidence="8">The sequence shown here is derived from an EMBL/GenBank/DDBJ whole genome shotgun (WGS) entry which is preliminary data.</text>
</comment>
<gene>
    <name evidence="8" type="primary">AP4S1</name>
    <name evidence="8" type="ORF">SK128_008895</name>
</gene>
<evidence type="ECO:0000256" key="4">
    <source>
        <dbReference type="ARBA" id="ARBA00022927"/>
    </source>
</evidence>
<evidence type="ECO:0000256" key="1">
    <source>
        <dbReference type="ARBA" id="ARBA00004308"/>
    </source>
</evidence>
<dbReference type="PIRSF" id="PIRSF015588">
    <property type="entry name" value="AP_complex_sigma"/>
    <property type="match status" value="1"/>
</dbReference>
<proteinExistence type="inferred from homology"/>
<evidence type="ECO:0000259" key="7">
    <source>
        <dbReference type="Pfam" id="PF01217"/>
    </source>
</evidence>
<reference evidence="8 9" key="1">
    <citation type="submission" date="2023-11" db="EMBL/GenBank/DDBJ databases">
        <title>Halocaridina rubra genome assembly.</title>
        <authorList>
            <person name="Smith C."/>
        </authorList>
    </citation>
    <scope>NUCLEOTIDE SEQUENCE [LARGE SCALE GENOMIC DNA]</scope>
    <source>
        <strain evidence="8">EP-1</strain>
        <tissue evidence="8">Whole</tissue>
    </source>
</reference>
<organism evidence="8 9">
    <name type="scientific">Halocaridina rubra</name>
    <name type="common">Hawaiian red shrimp</name>
    <dbReference type="NCBI Taxonomy" id="373956"/>
    <lineage>
        <taxon>Eukaryota</taxon>
        <taxon>Metazoa</taxon>
        <taxon>Ecdysozoa</taxon>
        <taxon>Arthropoda</taxon>
        <taxon>Crustacea</taxon>
        <taxon>Multicrustacea</taxon>
        <taxon>Malacostraca</taxon>
        <taxon>Eumalacostraca</taxon>
        <taxon>Eucarida</taxon>
        <taxon>Decapoda</taxon>
        <taxon>Pleocyemata</taxon>
        <taxon>Caridea</taxon>
        <taxon>Atyoidea</taxon>
        <taxon>Atyidae</taxon>
        <taxon>Halocaridina</taxon>
    </lineage>
</organism>
<dbReference type="Pfam" id="PF01217">
    <property type="entry name" value="Clat_adaptor_s"/>
    <property type="match status" value="1"/>
</dbReference>
<dbReference type="EMBL" id="JAXCGZ010023820">
    <property type="protein sequence ID" value="KAK7005378.1"/>
    <property type="molecule type" value="Genomic_DNA"/>
</dbReference>
<evidence type="ECO:0000256" key="3">
    <source>
        <dbReference type="ARBA" id="ARBA00022448"/>
    </source>
</evidence>
<accession>A0AAN8WGX4</accession>
<dbReference type="Gene3D" id="3.30.450.60">
    <property type="match status" value="1"/>
</dbReference>
<dbReference type="InterPro" id="IPR022775">
    <property type="entry name" value="AP_mu_sigma_su"/>
</dbReference>
<feature type="domain" description="AP complex mu/sigma subunit" evidence="7">
    <location>
        <begin position="7"/>
        <end position="147"/>
    </location>
</feature>
<sequence>LADIKKMMHYLLIASKDGNVQFSHYFVHASQNVRTTNEARVVGKCLSSDKESCHFVEDGDFTLVMRWFGPCLFVVAADKTENELMVYEFLNLYVNALHRYFGKFSERHVLFNIDRLHMVLEEMVVDGELVESSVKNALSPILVLDSMSR</sequence>
<evidence type="ECO:0000256" key="2">
    <source>
        <dbReference type="ARBA" id="ARBA00006972"/>
    </source>
</evidence>
<keyword evidence="3 6" id="KW-0813">Transport</keyword>
<dbReference type="GO" id="GO:0012505">
    <property type="term" value="C:endomembrane system"/>
    <property type="evidence" value="ECO:0007669"/>
    <property type="project" value="UniProtKB-SubCell"/>
</dbReference>
<evidence type="ECO:0000313" key="8">
    <source>
        <dbReference type="EMBL" id="KAK7005378.1"/>
    </source>
</evidence>
<comment type="subcellular location">
    <subcellularLocation>
        <location evidence="1">Endomembrane system</location>
    </subcellularLocation>
</comment>
<keyword evidence="5 6" id="KW-0472">Membrane</keyword>
<dbReference type="GO" id="GO:0006886">
    <property type="term" value="P:intracellular protein transport"/>
    <property type="evidence" value="ECO:0007669"/>
    <property type="project" value="UniProtKB-UniRule"/>
</dbReference>
<dbReference type="SUPFAM" id="SSF64356">
    <property type="entry name" value="SNARE-like"/>
    <property type="match status" value="1"/>
</dbReference>
<dbReference type="InterPro" id="IPR011012">
    <property type="entry name" value="Longin-like_dom_sf"/>
</dbReference>
<dbReference type="Proteomes" id="UP001381693">
    <property type="component" value="Unassembled WGS sequence"/>
</dbReference>
<dbReference type="PANTHER" id="PTHR11753">
    <property type="entry name" value="ADAPTOR COMPLEXES SMALL SUBUNIT FAMILY"/>
    <property type="match status" value="1"/>
</dbReference>
<comment type="similarity">
    <text evidence="2 6">Belongs to the adaptor complexes small subunit family.</text>
</comment>
<dbReference type="InterPro" id="IPR016635">
    <property type="entry name" value="AP_complex_ssu"/>
</dbReference>
<keyword evidence="4 6" id="KW-0653">Protein transport</keyword>
<protein>
    <recommendedName>
        <fullName evidence="6">AP complex subunit sigma</fullName>
    </recommendedName>
</protein>
<evidence type="ECO:0000313" key="9">
    <source>
        <dbReference type="Proteomes" id="UP001381693"/>
    </source>
</evidence>
<feature type="non-terminal residue" evidence="8">
    <location>
        <position position="1"/>
    </location>
</feature>